<feature type="region of interest" description="Disordered" evidence="1">
    <location>
        <begin position="83"/>
        <end position="209"/>
    </location>
</feature>
<reference evidence="3" key="1">
    <citation type="submission" date="2025-08" db="UniProtKB">
        <authorList>
            <consortium name="RefSeq"/>
        </authorList>
    </citation>
    <scope>IDENTIFICATION</scope>
</reference>
<evidence type="ECO:0000313" key="3">
    <source>
        <dbReference type="RefSeq" id="XP_021097945.1"/>
    </source>
</evidence>
<evidence type="ECO:0000256" key="1">
    <source>
        <dbReference type="SAM" id="MobiDB-lite"/>
    </source>
</evidence>
<feature type="region of interest" description="Disordered" evidence="1">
    <location>
        <begin position="363"/>
        <end position="422"/>
    </location>
</feature>
<feature type="compositionally biased region" description="Basic and acidic residues" evidence="1">
    <location>
        <begin position="199"/>
        <end position="209"/>
    </location>
</feature>
<dbReference type="GeneID" id="110345301"/>
<name>A0AAX6RRJ8_HETGA</name>
<gene>
    <name evidence="3" type="primary">LOC110345301</name>
</gene>
<proteinExistence type="predicted"/>
<protein>
    <submittedName>
        <fullName evidence="3">Uncharacterized protein LOC110345301</fullName>
    </submittedName>
</protein>
<dbReference type="RefSeq" id="XP_021097945.1">
    <property type="nucleotide sequence ID" value="XM_021242286.1"/>
</dbReference>
<feature type="compositionally biased region" description="Polar residues" evidence="1">
    <location>
        <begin position="184"/>
        <end position="193"/>
    </location>
</feature>
<feature type="compositionally biased region" description="Polar residues" evidence="1">
    <location>
        <begin position="113"/>
        <end position="125"/>
    </location>
</feature>
<dbReference type="Proteomes" id="UP000694906">
    <property type="component" value="Unplaced"/>
</dbReference>
<feature type="region of interest" description="Disordered" evidence="1">
    <location>
        <begin position="1"/>
        <end position="66"/>
    </location>
</feature>
<dbReference type="AlphaFoldDB" id="A0AAX6RRJ8"/>
<evidence type="ECO:0000313" key="2">
    <source>
        <dbReference type="Proteomes" id="UP000694906"/>
    </source>
</evidence>
<organism evidence="2 3">
    <name type="scientific">Heterocephalus glaber</name>
    <name type="common">Naked mole rat</name>
    <dbReference type="NCBI Taxonomy" id="10181"/>
    <lineage>
        <taxon>Eukaryota</taxon>
        <taxon>Metazoa</taxon>
        <taxon>Chordata</taxon>
        <taxon>Craniata</taxon>
        <taxon>Vertebrata</taxon>
        <taxon>Euteleostomi</taxon>
        <taxon>Mammalia</taxon>
        <taxon>Eutheria</taxon>
        <taxon>Euarchontoglires</taxon>
        <taxon>Glires</taxon>
        <taxon>Rodentia</taxon>
        <taxon>Hystricomorpha</taxon>
        <taxon>Bathyergidae</taxon>
        <taxon>Heterocephalus</taxon>
    </lineage>
</organism>
<feature type="compositionally biased region" description="Low complexity" evidence="1">
    <location>
        <begin position="150"/>
        <end position="175"/>
    </location>
</feature>
<accession>A0AAX6RRJ8</accession>
<sequence length="422" mass="43906">MAAARSRARRGEGQQQGVCVEDGSWNHATEGGTEGTGEGRGQRQPSEHLLQAAMASPHPMGRPCRQKLPVPTPQVCPVLHRLPTRPQLSQPQADGTLEAQCPGSMELGPGQGPSPQSASTGTLTGAASKDGTGTCAPGATSPQQPPLSPPCCAFAPAPRPHCGTGTAGTRRTNATSHHVRGQQKRFQNGSQCMTPERGPPGERGRDETASHLPTGLHAFLTRTALSALSSGASSPKQEGCQGKKGTTLPARRRLGARGDSGHSEGCSAAHACGGTASHPVLPRLDKSYPCPCPAPHQTLPSPWALGSQELGFQGRAKKAPAGLRYVTGRRAVLVPVRRPRAQCAPRCAAMGGGRCAWRRALETPPHQREGHPRGAMGSRNPDFPASLPHPGEQPLAQFHSHSPGPGPTKPLAPRTSKPPAAQ</sequence>
<feature type="compositionally biased region" description="Basic and acidic residues" evidence="1">
    <location>
        <begin position="363"/>
        <end position="372"/>
    </location>
</feature>
<feature type="region of interest" description="Disordered" evidence="1">
    <location>
        <begin position="228"/>
        <end position="267"/>
    </location>
</feature>
<keyword evidence="2" id="KW-1185">Reference proteome</keyword>